<dbReference type="Gene3D" id="1.10.287.130">
    <property type="match status" value="1"/>
</dbReference>
<dbReference type="PROSITE" id="PS50109">
    <property type="entry name" value="HIS_KIN"/>
    <property type="match status" value="1"/>
</dbReference>
<reference evidence="8 9" key="1">
    <citation type="journal article" date="2016" name="Antonie Van Leeuwenhoek">
        <title>Dongia soli sp. nov., isolated from soil from Dokdo, Korea.</title>
        <authorList>
            <person name="Kim D.U."/>
            <person name="Lee H."/>
            <person name="Kim H."/>
            <person name="Kim S.G."/>
            <person name="Ka J.O."/>
        </authorList>
    </citation>
    <scope>NUCLEOTIDE SEQUENCE [LARGE SCALE GENOMIC DNA]</scope>
    <source>
        <strain evidence="8 9">D78</strain>
    </source>
</reference>
<dbReference type="CDD" id="cd00082">
    <property type="entry name" value="HisKA"/>
    <property type="match status" value="1"/>
</dbReference>
<keyword evidence="5" id="KW-0472">Membrane</keyword>
<dbReference type="EMBL" id="JAXCLW010000001">
    <property type="protein sequence ID" value="MDY0882359.1"/>
    <property type="molecule type" value="Genomic_DNA"/>
</dbReference>
<evidence type="ECO:0000256" key="3">
    <source>
        <dbReference type="ARBA" id="ARBA00022679"/>
    </source>
</evidence>
<feature type="chain" id="PRO_5045175669" description="histidine kinase" evidence="6">
    <location>
        <begin position="21"/>
        <end position="810"/>
    </location>
</feature>
<evidence type="ECO:0000256" key="1">
    <source>
        <dbReference type="ARBA" id="ARBA00000085"/>
    </source>
</evidence>
<gene>
    <name evidence="8" type="ORF">SMD27_05865</name>
</gene>
<keyword evidence="4" id="KW-0418">Kinase</keyword>
<proteinExistence type="predicted"/>
<feature type="domain" description="Histidine kinase" evidence="7">
    <location>
        <begin position="580"/>
        <end position="800"/>
    </location>
</feature>
<dbReference type="Gene3D" id="3.30.450.20">
    <property type="entry name" value="PAS domain"/>
    <property type="match status" value="2"/>
</dbReference>
<sequence>MTRTVLLAGALWAWPLAANAQTAPLQQPLALSRDIAELLVGTLLLGMVTGAVLVGMWFSRRQARRLRDLVHEKKMADQSLTLAQLRLDQMPTGRIDWWETGRLTLDRPARDLLSLDRSEIEAADFLDLIGIEDRPALEKAMMDLASAFPVDLVLRRADNQAWLRLRGKRLGPGWALWIDEVTALATDQAKERRLAEGLAEALNQLPYPVWRRDAQLGITYCNRAFAQLLDVPDGDSLPPGREVNAGARALARRAQKLAVAQAESQQLVVGGQRRLFDFSEIPLPDGSLVGFALDQTSLEDSHAELSRHLAAHDDVLQSLGTGIVIFGPDSRVKFFNAAYLEQFGLDAHFLRGEPTIEEVLEALRERRRLAEQADFRSFKREFARHLMTAIAPLEELIHTPDGATFRMVASPHPLGGVILTFEDVTDELALEANYNTLIEVQKETLDHLHEGIAVYGEDGRLKLHNPAFARMWRLTDEVLANQPHVSKILDQVVGFFPARNDWRDMRQRIIGAIADRDLRNLRIERNDNRIIDIASIPLPDGGKLYKYTDVTDSINMERALMERNEALVAADRLKSEFIANVSYEFRTPLNVIIGYAELLARQYFGSLNPRQLDYSNSILDAAQGLLLLISDVIDVAAIEAGYIRLERREIDVLALVDSIQRLFQQRVRSRDLELRIDCEMEIGSVFADEQRLKQALSNLISNAIAVAPFGTAVVVAAHRDTANLYLSVALSGLTDGVGDIPYGSEPVQPHVVDSSSVGRSATGGLGIALVKTLIGLHGGGIETDIGPGYRRVTCVIPLNAAATEMVSSTT</sequence>
<dbReference type="SUPFAM" id="SSF55874">
    <property type="entry name" value="ATPase domain of HSP90 chaperone/DNA topoisomerase II/histidine kinase"/>
    <property type="match status" value="1"/>
</dbReference>
<evidence type="ECO:0000313" key="9">
    <source>
        <dbReference type="Proteomes" id="UP001279642"/>
    </source>
</evidence>
<protein>
    <recommendedName>
        <fullName evidence="2">histidine kinase</fullName>
        <ecNumber evidence="2">2.7.13.3</ecNumber>
    </recommendedName>
</protein>
<keyword evidence="9" id="KW-1185">Reference proteome</keyword>
<dbReference type="InterPro" id="IPR036890">
    <property type="entry name" value="HATPase_C_sf"/>
</dbReference>
<evidence type="ECO:0000259" key="7">
    <source>
        <dbReference type="PROSITE" id="PS50109"/>
    </source>
</evidence>
<dbReference type="CDD" id="cd00075">
    <property type="entry name" value="HATPase"/>
    <property type="match status" value="1"/>
</dbReference>
<feature type="transmembrane region" description="Helical" evidence="5">
    <location>
        <begin position="38"/>
        <end position="58"/>
    </location>
</feature>
<dbReference type="Pfam" id="PF02518">
    <property type="entry name" value="HATPase_c"/>
    <property type="match status" value="1"/>
</dbReference>
<keyword evidence="5" id="KW-1133">Transmembrane helix</keyword>
<dbReference type="Proteomes" id="UP001279642">
    <property type="component" value="Unassembled WGS sequence"/>
</dbReference>
<keyword evidence="5" id="KW-0812">Transmembrane</keyword>
<name>A0ABU5E831_9PROT</name>
<dbReference type="InterPro" id="IPR003661">
    <property type="entry name" value="HisK_dim/P_dom"/>
</dbReference>
<accession>A0ABU5E831</accession>
<keyword evidence="6" id="KW-0732">Signal</keyword>
<evidence type="ECO:0000313" key="8">
    <source>
        <dbReference type="EMBL" id="MDY0882359.1"/>
    </source>
</evidence>
<dbReference type="PANTHER" id="PTHR43047">
    <property type="entry name" value="TWO-COMPONENT HISTIDINE PROTEIN KINASE"/>
    <property type="match status" value="1"/>
</dbReference>
<dbReference type="InterPro" id="IPR005467">
    <property type="entry name" value="His_kinase_dom"/>
</dbReference>
<evidence type="ECO:0000256" key="6">
    <source>
        <dbReference type="SAM" id="SignalP"/>
    </source>
</evidence>
<comment type="catalytic activity">
    <reaction evidence="1">
        <text>ATP + protein L-histidine = ADP + protein N-phospho-L-histidine.</text>
        <dbReference type="EC" id="2.7.13.3"/>
    </reaction>
</comment>
<keyword evidence="3" id="KW-0808">Transferase</keyword>
<dbReference type="Gene3D" id="3.30.565.10">
    <property type="entry name" value="Histidine kinase-like ATPase, C-terminal domain"/>
    <property type="match status" value="1"/>
</dbReference>
<evidence type="ECO:0000256" key="4">
    <source>
        <dbReference type="ARBA" id="ARBA00022777"/>
    </source>
</evidence>
<dbReference type="SMART" id="SM00388">
    <property type="entry name" value="HisKA"/>
    <property type="match status" value="1"/>
</dbReference>
<dbReference type="SUPFAM" id="SSF55785">
    <property type="entry name" value="PYP-like sensor domain (PAS domain)"/>
    <property type="match status" value="3"/>
</dbReference>
<dbReference type="InterPro" id="IPR003594">
    <property type="entry name" value="HATPase_dom"/>
</dbReference>
<dbReference type="PANTHER" id="PTHR43047:SF72">
    <property type="entry name" value="OSMOSENSING HISTIDINE PROTEIN KINASE SLN1"/>
    <property type="match status" value="1"/>
</dbReference>
<dbReference type="SUPFAM" id="SSF47384">
    <property type="entry name" value="Homodimeric domain of signal transducing histidine kinase"/>
    <property type="match status" value="1"/>
</dbReference>
<dbReference type="InterPro" id="IPR035965">
    <property type="entry name" value="PAS-like_dom_sf"/>
</dbReference>
<dbReference type="Pfam" id="PF00512">
    <property type="entry name" value="HisKA"/>
    <property type="match status" value="1"/>
</dbReference>
<dbReference type="SMART" id="SM00091">
    <property type="entry name" value="PAS"/>
    <property type="match status" value="4"/>
</dbReference>
<comment type="caution">
    <text evidence="8">The sequence shown here is derived from an EMBL/GenBank/DDBJ whole genome shotgun (WGS) entry which is preliminary data.</text>
</comment>
<dbReference type="InterPro" id="IPR036097">
    <property type="entry name" value="HisK_dim/P_sf"/>
</dbReference>
<dbReference type="InterPro" id="IPR000014">
    <property type="entry name" value="PAS"/>
</dbReference>
<evidence type="ECO:0000256" key="2">
    <source>
        <dbReference type="ARBA" id="ARBA00012438"/>
    </source>
</evidence>
<organism evidence="8 9">
    <name type="scientific">Dongia soli</name>
    <dbReference type="NCBI Taxonomy" id="600628"/>
    <lineage>
        <taxon>Bacteria</taxon>
        <taxon>Pseudomonadati</taxon>
        <taxon>Pseudomonadota</taxon>
        <taxon>Alphaproteobacteria</taxon>
        <taxon>Rhodospirillales</taxon>
        <taxon>Dongiaceae</taxon>
        <taxon>Dongia</taxon>
    </lineage>
</organism>
<dbReference type="RefSeq" id="WP_320507383.1">
    <property type="nucleotide sequence ID" value="NZ_JAXCLW010000001.1"/>
</dbReference>
<feature type="signal peptide" evidence="6">
    <location>
        <begin position="1"/>
        <end position="20"/>
    </location>
</feature>
<evidence type="ECO:0000256" key="5">
    <source>
        <dbReference type="SAM" id="Phobius"/>
    </source>
</evidence>
<dbReference type="Pfam" id="PF12860">
    <property type="entry name" value="PAS_7"/>
    <property type="match status" value="2"/>
</dbReference>
<dbReference type="EC" id="2.7.13.3" evidence="2"/>
<dbReference type="Pfam" id="PF13188">
    <property type="entry name" value="PAS_8"/>
    <property type="match status" value="1"/>
</dbReference>